<comment type="caution">
    <text evidence="5">The sequence shown here is derived from an EMBL/GenBank/DDBJ whole genome shotgun (WGS) entry which is preliminary data.</text>
</comment>
<evidence type="ECO:0000256" key="2">
    <source>
        <dbReference type="ARBA" id="ARBA00022723"/>
    </source>
</evidence>
<dbReference type="SUPFAM" id="SSF55620">
    <property type="entry name" value="Tetrahydrobiopterin biosynthesis enzymes-like"/>
    <property type="match status" value="1"/>
</dbReference>
<dbReference type="InterPro" id="IPR038418">
    <property type="entry name" value="6-PTP_synth/QueD_sf"/>
</dbReference>
<evidence type="ECO:0000313" key="5">
    <source>
        <dbReference type="EMBL" id="GBF37007.1"/>
    </source>
</evidence>
<dbReference type="EC" id="4.2.3.12" evidence="5"/>
<keyword evidence="2" id="KW-0479">Metal-binding</keyword>
<evidence type="ECO:0000313" key="6">
    <source>
        <dbReference type="Proteomes" id="UP000290527"/>
    </source>
</evidence>
<keyword evidence="3" id="KW-0862">Zinc</keyword>
<dbReference type="AlphaFoldDB" id="A0A401HRW3"/>
<dbReference type="RefSeq" id="WP_131007836.1">
    <property type="nucleotide sequence ID" value="NZ_BFAX01000005.1"/>
</dbReference>
<evidence type="ECO:0000256" key="1">
    <source>
        <dbReference type="ARBA" id="ARBA00001947"/>
    </source>
</evidence>
<dbReference type="OrthoDB" id="6529at2157"/>
<reference evidence="5 6" key="1">
    <citation type="journal article" date="2019" name="Int. J. Syst. Evol. Microbiol.">
        <title>Methanofervidicoccus abyssi gen. nov., sp. nov., a hydrogenotrophic methanogen, isolated from a hydrothermal vent chimney in the Mid-Cayman Spreading Center, the Caribbean Sea.</title>
        <authorList>
            <person name="Sakai S."/>
            <person name="Takaki Y."/>
            <person name="Miyazaki M."/>
            <person name="Ogawara M."/>
            <person name="Yanagawa K."/>
            <person name="Miyazaki J."/>
            <person name="Takai K."/>
        </authorList>
    </citation>
    <scope>NUCLEOTIDE SEQUENCE [LARGE SCALE GENOMIC DNA]</scope>
    <source>
        <strain evidence="5 6">HHB</strain>
    </source>
</reference>
<evidence type="ECO:0000256" key="4">
    <source>
        <dbReference type="ARBA" id="ARBA00023239"/>
    </source>
</evidence>
<dbReference type="GO" id="GO:0046872">
    <property type="term" value="F:metal ion binding"/>
    <property type="evidence" value="ECO:0007669"/>
    <property type="project" value="UniProtKB-KW"/>
</dbReference>
<dbReference type="GO" id="GO:0070497">
    <property type="term" value="F:6-carboxytetrahydropterin synthase activity"/>
    <property type="evidence" value="ECO:0007669"/>
    <property type="project" value="UniProtKB-EC"/>
</dbReference>
<dbReference type="Proteomes" id="UP000290527">
    <property type="component" value="Unassembled WGS sequence"/>
</dbReference>
<proteinExistence type="predicted"/>
<dbReference type="InterPro" id="IPR007115">
    <property type="entry name" value="6-PTP_synth/QueD"/>
</dbReference>
<dbReference type="Pfam" id="PF01242">
    <property type="entry name" value="PTPS"/>
    <property type="match status" value="1"/>
</dbReference>
<keyword evidence="4 5" id="KW-0456">Lyase</keyword>
<protein>
    <submittedName>
        <fullName evidence="5">6-pyruvoyltetrahydropterin/6-carboxytetrahydropterin synthase</fullName>
        <ecNumber evidence="5">4.1.2.50</ecNumber>
        <ecNumber evidence="5">4.2.3.12</ecNumber>
    </submittedName>
</protein>
<dbReference type="PANTHER" id="PTHR12589:SF7">
    <property type="entry name" value="6-PYRUVOYL TETRAHYDROBIOPTERIN SYNTHASE"/>
    <property type="match status" value="1"/>
</dbReference>
<accession>A0A401HRW3</accession>
<name>A0A401HRW3_9EURY</name>
<dbReference type="EMBL" id="BFAX01000005">
    <property type="protein sequence ID" value="GBF37007.1"/>
    <property type="molecule type" value="Genomic_DNA"/>
</dbReference>
<sequence>MILELKGLYLGLRFSSAHIVFGHDSCGVIHGHTYYVDVKLGGEPSGEFGFILDFKMLKKVVKEICKSLDHKLLLPRDHPHLKYTIEGNYIHFIYCYGKCKKEYKIPLEDVLLLPLRGITAEELSVYITEVIKENLLKLNEGNNIEWIEVTLYEELGQGVTNRVYLNKMIEN</sequence>
<dbReference type="EC" id="4.1.2.50" evidence="5"/>
<gene>
    <name evidence="5" type="ORF">MHHB_P1237</name>
</gene>
<comment type="cofactor">
    <cofactor evidence="1">
        <name>Zn(2+)</name>
        <dbReference type="ChEBI" id="CHEBI:29105"/>
    </cofactor>
</comment>
<dbReference type="GO" id="GO:0003874">
    <property type="term" value="F:6-pyruvoyltetrahydropterin synthase activity"/>
    <property type="evidence" value="ECO:0007669"/>
    <property type="project" value="UniProtKB-EC"/>
</dbReference>
<dbReference type="Gene3D" id="3.30.479.10">
    <property type="entry name" value="6-pyruvoyl tetrahydropterin synthase/QueD"/>
    <property type="match status" value="1"/>
</dbReference>
<keyword evidence="6" id="KW-1185">Reference proteome</keyword>
<evidence type="ECO:0000256" key="3">
    <source>
        <dbReference type="ARBA" id="ARBA00022833"/>
    </source>
</evidence>
<dbReference type="PANTHER" id="PTHR12589">
    <property type="entry name" value="PYRUVOYL TETRAHYDROBIOPTERIN SYNTHASE"/>
    <property type="match status" value="1"/>
</dbReference>
<organism evidence="5 6">
    <name type="scientific">Methanofervidicoccus abyssi</name>
    <dbReference type="NCBI Taxonomy" id="2082189"/>
    <lineage>
        <taxon>Archaea</taxon>
        <taxon>Methanobacteriati</taxon>
        <taxon>Methanobacteriota</taxon>
        <taxon>Methanomada group</taxon>
        <taxon>Methanococci</taxon>
        <taxon>Methanococcales</taxon>
        <taxon>Methanofervidicoccus</taxon>
    </lineage>
</organism>